<dbReference type="PANTHER" id="PTHR30329:SF21">
    <property type="entry name" value="LIPOPROTEIN YIAD-RELATED"/>
    <property type="match status" value="1"/>
</dbReference>
<proteinExistence type="inferred from homology"/>
<feature type="domain" description="OmpA-like" evidence="9">
    <location>
        <begin position="161"/>
        <end position="281"/>
    </location>
</feature>
<gene>
    <name evidence="10" type="ORF">SAMN02982917_2707</name>
</gene>
<dbReference type="InterPro" id="IPR036737">
    <property type="entry name" value="OmpA-like_sf"/>
</dbReference>
<reference evidence="10 11" key="1">
    <citation type="submission" date="2017-04" db="EMBL/GenBank/DDBJ databases">
        <authorList>
            <person name="Afonso C.L."/>
            <person name="Miller P.J."/>
            <person name="Scott M.A."/>
            <person name="Spackman E."/>
            <person name="Goraichik I."/>
            <person name="Dimitrov K.M."/>
            <person name="Suarez D.L."/>
            <person name="Swayne D.E."/>
        </authorList>
    </citation>
    <scope>NUCLEOTIDE SEQUENCE [LARGE SCALE GENOMIC DNA]</scope>
    <source>
        <strain evidence="10 11">A2P</strain>
    </source>
</reference>
<accession>A0A1X7FFH7</accession>
<feature type="region of interest" description="Disordered" evidence="8">
    <location>
        <begin position="93"/>
        <end position="128"/>
    </location>
</feature>
<keyword evidence="6 7" id="KW-0472">Membrane</keyword>
<sequence>MAPPEDGVRDRDLAPDDAQDLATPTWATNFGSNGGLLPAVAEEDQEIWLLSYSDLVTLLLSVFVMLLAITTLKDQLPTTPQPETPAVALHTATPLPPLFDEPEPAVVPQPALPEPTQPPDPRPRLDDGEVAVTAPDLVAARWREALAKLGVPPSVAVDVRQNRVGIVIGDGILFAPGQADLTPGGDGLLRRLAPTLAATRGEVVVEGHSDSTPIGNRRFPSNWELSGGRAASVVRRLIELGLPADRLSAVGYADTRPLSAGSDPASLARNRRVAITIRADGIPAGNDPVRAIP</sequence>
<dbReference type="STRING" id="286727.SAMN02982917_2707"/>
<evidence type="ECO:0000313" key="11">
    <source>
        <dbReference type="Proteomes" id="UP000192936"/>
    </source>
</evidence>
<evidence type="ECO:0000256" key="8">
    <source>
        <dbReference type="SAM" id="MobiDB-lite"/>
    </source>
</evidence>
<comment type="subcellular location">
    <subcellularLocation>
        <location evidence="1">Cell membrane</location>
        <topology evidence="1">Single-pass membrane protein</topology>
    </subcellularLocation>
</comment>
<keyword evidence="3" id="KW-1003">Cell membrane</keyword>
<dbReference type="Proteomes" id="UP000192936">
    <property type="component" value="Unassembled WGS sequence"/>
</dbReference>
<dbReference type="GO" id="GO:0005886">
    <property type="term" value="C:plasma membrane"/>
    <property type="evidence" value="ECO:0007669"/>
    <property type="project" value="UniProtKB-SubCell"/>
</dbReference>
<evidence type="ECO:0000259" key="9">
    <source>
        <dbReference type="PROSITE" id="PS51123"/>
    </source>
</evidence>
<evidence type="ECO:0000256" key="6">
    <source>
        <dbReference type="ARBA" id="ARBA00023136"/>
    </source>
</evidence>
<dbReference type="CDD" id="cd07185">
    <property type="entry name" value="OmpA_C-like"/>
    <property type="match status" value="1"/>
</dbReference>
<evidence type="ECO:0000256" key="5">
    <source>
        <dbReference type="ARBA" id="ARBA00022989"/>
    </source>
</evidence>
<dbReference type="InterPro" id="IPR025713">
    <property type="entry name" value="MotB-like_N_dom"/>
</dbReference>
<evidence type="ECO:0000256" key="7">
    <source>
        <dbReference type="PROSITE-ProRule" id="PRU00473"/>
    </source>
</evidence>
<evidence type="ECO:0000256" key="3">
    <source>
        <dbReference type="ARBA" id="ARBA00022475"/>
    </source>
</evidence>
<dbReference type="OrthoDB" id="345640at2"/>
<evidence type="ECO:0000256" key="4">
    <source>
        <dbReference type="ARBA" id="ARBA00022692"/>
    </source>
</evidence>
<evidence type="ECO:0000313" key="10">
    <source>
        <dbReference type="EMBL" id="SMF51047.1"/>
    </source>
</evidence>
<dbReference type="SUPFAM" id="SSF103088">
    <property type="entry name" value="OmpA-like"/>
    <property type="match status" value="1"/>
</dbReference>
<feature type="compositionally biased region" description="Pro residues" evidence="8">
    <location>
        <begin position="94"/>
        <end position="120"/>
    </location>
</feature>
<dbReference type="Pfam" id="PF00691">
    <property type="entry name" value="OmpA"/>
    <property type="match status" value="1"/>
</dbReference>
<dbReference type="InterPro" id="IPR006665">
    <property type="entry name" value="OmpA-like"/>
</dbReference>
<dbReference type="Gene3D" id="3.30.1330.60">
    <property type="entry name" value="OmpA-like domain"/>
    <property type="match status" value="1"/>
</dbReference>
<dbReference type="RefSeq" id="WP_085086087.1">
    <property type="nucleotide sequence ID" value="NZ_FXAK01000005.1"/>
</dbReference>
<organism evidence="10 11">
    <name type="scientific">Azospirillum oryzae</name>
    <dbReference type="NCBI Taxonomy" id="286727"/>
    <lineage>
        <taxon>Bacteria</taxon>
        <taxon>Pseudomonadati</taxon>
        <taxon>Pseudomonadota</taxon>
        <taxon>Alphaproteobacteria</taxon>
        <taxon>Rhodospirillales</taxon>
        <taxon>Azospirillaceae</taxon>
        <taxon>Azospirillum</taxon>
    </lineage>
</organism>
<keyword evidence="4" id="KW-0812">Transmembrane</keyword>
<name>A0A1X7FFH7_9PROT</name>
<protein>
    <submittedName>
        <fullName evidence="10">Chemotaxis protein MotB</fullName>
    </submittedName>
</protein>
<dbReference type="InterPro" id="IPR050330">
    <property type="entry name" value="Bact_OuterMem_StrucFunc"/>
</dbReference>
<comment type="similarity">
    <text evidence="2">Belongs to the MotB family.</text>
</comment>
<evidence type="ECO:0000256" key="1">
    <source>
        <dbReference type="ARBA" id="ARBA00004162"/>
    </source>
</evidence>
<dbReference type="Pfam" id="PF13677">
    <property type="entry name" value="MotB_plug"/>
    <property type="match status" value="1"/>
</dbReference>
<dbReference type="EMBL" id="FXAK01000005">
    <property type="protein sequence ID" value="SMF51047.1"/>
    <property type="molecule type" value="Genomic_DNA"/>
</dbReference>
<dbReference type="PROSITE" id="PS51123">
    <property type="entry name" value="OMPA_2"/>
    <property type="match status" value="1"/>
</dbReference>
<dbReference type="PANTHER" id="PTHR30329">
    <property type="entry name" value="STATOR ELEMENT OF FLAGELLAR MOTOR COMPLEX"/>
    <property type="match status" value="1"/>
</dbReference>
<evidence type="ECO:0000256" key="2">
    <source>
        <dbReference type="ARBA" id="ARBA00008914"/>
    </source>
</evidence>
<dbReference type="AlphaFoldDB" id="A0A1X7FFH7"/>
<keyword evidence="5" id="KW-1133">Transmembrane helix</keyword>